<keyword evidence="2" id="KW-1185">Reference proteome</keyword>
<comment type="caution">
    <text evidence="1">The sequence shown here is derived from an EMBL/GenBank/DDBJ whole genome shotgun (WGS) entry which is preliminary data.</text>
</comment>
<dbReference type="AlphaFoldDB" id="A0A835CV89"/>
<name>A0A835CV89_APHGI</name>
<dbReference type="Proteomes" id="UP000639338">
    <property type="component" value="Unassembled WGS sequence"/>
</dbReference>
<reference evidence="1 2" key="1">
    <citation type="submission" date="2020-08" db="EMBL/GenBank/DDBJ databases">
        <title>Aphidius gifuensis genome sequencing and assembly.</title>
        <authorList>
            <person name="Du Z."/>
        </authorList>
    </citation>
    <scope>NUCLEOTIDE SEQUENCE [LARGE SCALE GENOMIC DNA]</scope>
    <source>
        <strain evidence="1">YNYX2018</strain>
        <tissue evidence="1">Adults</tissue>
    </source>
</reference>
<evidence type="ECO:0000313" key="2">
    <source>
        <dbReference type="Proteomes" id="UP000639338"/>
    </source>
</evidence>
<evidence type="ECO:0000313" key="1">
    <source>
        <dbReference type="EMBL" id="KAF7996979.1"/>
    </source>
</evidence>
<proteinExistence type="predicted"/>
<sequence length="85" mass="9666">MLSSLEGKKIVKVLYCFLIINPCESILKMSLSAKLLNYADSFFIQNLMLCRLYVIITSVSNRTSNDPVFLLMKFSCLIFPESCNS</sequence>
<organism evidence="1 2">
    <name type="scientific">Aphidius gifuensis</name>
    <name type="common">Parasitoid wasp</name>
    <dbReference type="NCBI Taxonomy" id="684658"/>
    <lineage>
        <taxon>Eukaryota</taxon>
        <taxon>Metazoa</taxon>
        <taxon>Ecdysozoa</taxon>
        <taxon>Arthropoda</taxon>
        <taxon>Hexapoda</taxon>
        <taxon>Insecta</taxon>
        <taxon>Pterygota</taxon>
        <taxon>Neoptera</taxon>
        <taxon>Endopterygota</taxon>
        <taxon>Hymenoptera</taxon>
        <taxon>Apocrita</taxon>
        <taxon>Ichneumonoidea</taxon>
        <taxon>Braconidae</taxon>
        <taxon>Aphidiinae</taxon>
        <taxon>Aphidius</taxon>
    </lineage>
</organism>
<gene>
    <name evidence="1" type="ORF">HCN44_005256</name>
</gene>
<protein>
    <submittedName>
        <fullName evidence="1">Uncharacterized protein</fullName>
    </submittedName>
</protein>
<accession>A0A835CV89</accession>
<dbReference type="EMBL" id="JACMRX010000001">
    <property type="protein sequence ID" value="KAF7996979.1"/>
    <property type="molecule type" value="Genomic_DNA"/>
</dbReference>